<accession>A0A058ZZI4</accession>
<evidence type="ECO:0000313" key="3">
    <source>
        <dbReference type="EMBL" id="KCW46943.1"/>
    </source>
</evidence>
<keyword evidence="2" id="KW-0812">Transmembrane</keyword>
<feature type="transmembrane region" description="Helical" evidence="2">
    <location>
        <begin position="484"/>
        <end position="504"/>
    </location>
</feature>
<dbReference type="AlphaFoldDB" id="A0A058ZZI4"/>
<name>A0A058ZZI4_EUCGR</name>
<feature type="transmembrane region" description="Helical" evidence="2">
    <location>
        <begin position="524"/>
        <end position="545"/>
    </location>
</feature>
<dbReference type="KEGG" id="egr:104424726"/>
<dbReference type="FunCoup" id="A0A058ZZI4">
    <property type="interactions" value="1731"/>
</dbReference>
<feature type="transmembrane region" description="Helical" evidence="2">
    <location>
        <begin position="557"/>
        <end position="577"/>
    </location>
</feature>
<keyword evidence="2" id="KW-1133">Transmembrane helix</keyword>
<feature type="region of interest" description="Disordered" evidence="1">
    <location>
        <begin position="289"/>
        <end position="316"/>
    </location>
</feature>
<evidence type="ECO:0000256" key="2">
    <source>
        <dbReference type="SAM" id="Phobius"/>
    </source>
</evidence>
<reference evidence="3" key="1">
    <citation type="submission" date="2013-07" db="EMBL/GenBank/DDBJ databases">
        <title>The genome of Eucalyptus grandis.</title>
        <authorList>
            <person name="Schmutz J."/>
            <person name="Hayes R."/>
            <person name="Myburg A."/>
            <person name="Tuskan G."/>
            <person name="Grattapaglia D."/>
            <person name="Rokhsar D.S."/>
        </authorList>
    </citation>
    <scope>NUCLEOTIDE SEQUENCE</scope>
    <source>
        <tissue evidence="3">Leaf extractions</tissue>
    </source>
</reference>
<dbReference type="STRING" id="71139.A0A058ZZI4"/>
<dbReference type="Gramene" id="KCW46943">
    <property type="protein sequence ID" value="KCW46943"/>
    <property type="gene ID" value="EUGRSUZ_K00757"/>
</dbReference>
<dbReference type="OrthoDB" id="1915931at2759"/>
<protein>
    <submittedName>
        <fullName evidence="3">Uncharacterized protein</fullName>
    </submittedName>
</protein>
<dbReference type="PANTHER" id="PTHR34553">
    <property type="entry name" value="OS05G0597400 PROTEIN"/>
    <property type="match status" value="1"/>
</dbReference>
<proteinExistence type="predicted"/>
<feature type="transmembrane region" description="Helical" evidence="2">
    <location>
        <begin position="386"/>
        <end position="404"/>
    </location>
</feature>
<keyword evidence="2" id="KW-0472">Membrane</keyword>
<organism evidence="3">
    <name type="scientific">Eucalyptus grandis</name>
    <name type="common">Flooded gum</name>
    <dbReference type="NCBI Taxonomy" id="71139"/>
    <lineage>
        <taxon>Eukaryota</taxon>
        <taxon>Viridiplantae</taxon>
        <taxon>Streptophyta</taxon>
        <taxon>Embryophyta</taxon>
        <taxon>Tracheophyta</taxon>
        <taxon>Spermatophyta</taxon>
        <taxon>Magnoliopsida</taxon>
        <taxon>eudicotyledons</taxon>
        <taxon>Gunneridae</taxon>
        <taxon>Pentapetalae</taxon>
        <taxon>rosids</taxon>
        <taxon>malvids</taxon>
        <taxon>Myrtales</taxon>
        <taxon>Myrtaceae</taxon>
        <taxon>Myrtoideae</taxon>
        <taxon>Eucalypteae</taxon>
        <taxon>Eucalyptus</taxon>
    </lineage>
</organism>
<feature type="transmembrane region" description="Helical" evidence="2">
    <location>
        <begin position="452"/>
        <end position="472"/>
    </location>
</feature>
<feature type="region of interest" description="Disordered" evidence="1">
    <location>
        <begin position="654"/>
        <end position="681"/>
    </location>
</feature>
<dbReference type="eggNOG" id="ENOG502QTAE">
    <property type="taxonomic scope" value="Eukaryota"/>
</dbReference>
<dbReference type="EMBL" id="KK198763">
    <property type="protein sequence ID" value="KCW46943.1"/>
    <property type="molecule type" value="Genomic_DNA"/>
</dbReference>
<sequence length="681" mass="77480">MPGPMGKGDAGRCVFPLTSLQIGDLQSYLSDLSIFLACESKKFYILVDNRPWLRNFSSRPARIWQLMVTKSRLSPFAKSKARRKTKEGKETCCKSDASETKKFEKWFKLIDSANLSRKRVLMPVEKLRNSLLLDSKLHGILHGFIVFEVEWSNVRGINYLNELQTDTSLALEAKIMKRWEFDSIAQAESCMPSWFSGTPSERQILKAYLESSIGETFHDAQDKFSESSIDSHEDTCFDVLSSGNNSSQHVHNNCHAFAASPEIHMSEPSTPPTKKRRVIRSNDAGVEVDFSADEKHSESEDSVDDPESCCASDSDNASDSFQYKDVLILFRFNDHDLPFKLREIIMADVRLLTLLESGLPSWVIFLQSYPGFCHLYRPWMCPLARTFYVIMSVVTVLIGFYDLYKNVPVLKATAAHLCGPLFDWIESWEMVSRIKYLGTMLFLHNCQKAIKWFLMVMGTTRSFFSVLAQPLAEPLLELFEGLLPLWNVCSGVVGSFFSVAWFVIESSCSLVENLSDILLQPLWFILSAIWTIGTSILCPIFWVLWETLYLPIRMVLALGNMVTFMWTSMYGSIIEVWQTLRTIFRSASAASTAVKTTEVSMWRMLWNDLFSHVFRAVRSILNGFVAFFSACNRHRLSIYNHSQGFARRLGHTSGSHSLDHGHHRSTLGSGSPKERRKSHAS</sequence>
<gene>
    <name evidence="3" type="ORF">EUGRSUZ_K00757</name>
</gene>
<dbReference type="OMA" id="DDAMRNK"/>
<evidence type="ECO:0000256" key="1">
    <source>
        <dbReference type="SAM" id="MobiDB-lite"/>
    </source>
</evidence>
<dbReference type="InParanoid" id="A0A058ZZI4"/>
<dbReference type="PANTHER" id="PTHR34553:SF4">
    <property type="entry name" value="G1_S-SPECIFIC CYCLIN-E PROTEIN"/>
    <property type="match status" value="1"/>
</dbReference>